<evidence type="ECO:0000256" key="5">
    <source>
        <dbReference type="ARBA" id="ARBA00022989"/>
    </source>
</evidence>
<evidence type="ECO:0000256" key="2">
    <source>
        <dbReference type="ARBA" id="ARBA00011006"/>
    </source>
</evidence>
<evidence type="ECO:0008006" key="9">
    <source>
        <dbReference type="Google" id="ProtNLM"/>
    </source>
</evidence>
<evidence type="ECO:0000256" key="3">
    <source>
        <dbReference type="ARBA" id="ARBA00022475"/>
    </source>
</evidence>
<protein>
    <recommendedName>
        <fullName evidence="9">Transglycosylase</fullName>
    </recommendedName>
</protein>
<comment type="subcellular location">
    <subcellularLocation>
        <location evidence="1">Cell membrane</location>
        <topology evidence="1">Multi-pass membrane protein</topology>
    </subcellularLocation>
</comment>
<accession>A0A1B2EV57</accession>
<dbReference type="InterPro" id="IPR007341">
    <property type="entry name" value="Transgly_assoc"/>
</dbReference>
<feature type="transmembrane region" description="Helical" evidence="7">
    <location>
        <begin position="28"/>
        <end position="48"/>
    </location>
</feature>
<dbReference type="OrthoDB" id="9811343at2"/>
<dbReference type="PANTHER" id="PTHR33884:SF7">
    <property type="entry name" value="BSL8023 PROTEIN"/>
    <property type="match status" value="1"/>
</dbReference>
<comment type="similarity">
    <text evidence="2">Belongs to the UPF0410 family.</text>
</comment>
<sequence length="89" mass="9332">MGIFWTTVIGLVAGVIARFVVPGRKGPFGFILTALLGIMGAFGASYFVQEAGWFSADGAAGLVSATFGAVLALFIWATLFRSRRPTSSI</sequence>
<name>A0A1B2EV57_9HYPH</name>
<dbReference type="GO" id="GO:0005886">
    <property type="term" value="C:plasma membrane"/>
    <property type="evidence" value="ECO:0007669"/>
    <property type="project" value="UniProtKB-SubCell"/>
</dbReference>
<dbReference type="PANTHER" id="PTHR33884">
    <property type="entry name" value="UPF0410 PROTEIN YMGE"/>
    <property type="match status" value="1"/>
</dbReference>
<keyword evidence="8" id="KW-0614">Plasmid</keyword>
<dbReference type="RefSeq" id="WP_099514814.1">
    <property type="nucleotide sequence ID" value="NZ_CP016618.1"/>
</dbReference>
<proteinExistence type="inferred from homology"/>
<evidence type="ECO:0000313" key="8">
    <source>
        <dbReference type="EMBL" id="ANY83843.1"/>
    </source>
</evidence>
<feature type="transmembrane region" description="Helical" evidence="7">
    <location>
        <begin position="60"/>
        <end position="80"/>
    </location>
</feature>
<keyword evidence="5 7" id="KW-1133">Transmembrane helix</keyword>
<evidence type="ECO:0000256" key="4">
    <source>
        <dbReference type="ARBA" id="ARBA00022692"/>
    </source>
</evidence>
<reference evidence="8" key="1">
    <citation type="submission" date="2016-07" db="EMBL/GenBank/DDBJ databases">
        <title>Microvirga ossetica sp. nov. a new species of rhizobia isolated from root nodules of the legume species Vicia alpestris Steven originated from North Ossetia region in the Caucasus.</title>
        <authorList>
            <person name="Safronova V.I."/>
            <person name="Kuznetsova I.G."/>
            <person name="Sazanova A.L."/>
            <person name="Belimov A."/>
            <person name="Andronov E."/>
            <person name="Osledkin Y.S."/>
            <person name="Onishchuk O.P."/>
            <person name="Kurchak O.N."/>
            <person name="Shaposhnikov A.I."/>
            <person name="Willems A."/>
            <person name="Tikhonovich I.A."/>
        </authorList>
    </citation>
    <scope>NUCLEOTIDE SEQUENCE [LARGE SCALE GENOMIC DNA]</scope>
    <source>
        <strain evidence="8">V5/3M</strain>
        <plasmid evidence="8">unnamed3</plasmid>
    </source>
</reference>
<gene>
    <name evidence="8" type="ORF">BB934_37120</name>
</gene>
<evidence type="ECO:0000256" key="1">
    <source>
        <dbReference type="ARBA" id="ARBA00004651"/>
    </source>
</evidence>
<feature type="transmembrane region" description="Helical" evidence="7">
    <location>
        <begin position="6"/>
        <end position="21"/>
    </location>
</feature>
<dbReference type="EMBL" id="CP016618">
    <property type="protein sequence ID" value="ANY83843.1"/>
    <property type="molecule type" value="Genomic_DNA"/>
</dbReference>
<evidence type="ECO:0000256" key="7">
    <source>
        <dbReference type="SAM" id="Phobius"/>
    </source>
</evidence>
<keyword evidence="4 7" id="KW-0812">Transmembrane</keyword>
<dbReference type="KEGG" id="moc:BB934_37120"/>
<dbReference type="AlphaFoldDB" id="A0A1B2EV57"/>
<evidence type="ECO:0000256" key="6">
    <source>
        <dbReference type="ARBA" id="ARBA00023136"/>
    </source>
</evidence>
<keyword evidence="6 7" id="KW-0472">Membrane</keyword>
<geneLocation type="plasmid" evidence="8">
    <name>unnamed3</name>
</geneLocation>
<keyword evidence="3" id="KW-1003">Cell membrane</keyword>
<organism evidence="8">
    <name type="scientific">Microvirga ossetica</name>
    <dbReference type="NCBI Taxonomy" id="1882682"/>
    <lineage>
        <taxon>Bacteria</taxon>
        <taxon>Pseudomonadati</taxon>
        <taxon>Pseudomonadota</taxon>
        <taxon>Alphaproteobacteria</taxon>
        <taxon>Hyphomicrobiales</taxon>
        <taxon>Methylobacteriaceae</taxon>
        <taxon>Microvirga</taxon>
    </lineage>
</organism>